<keyword evidence="1" id="KW-0732">Signal</keyword>
<evidence type="ECO:0008006" key="4">
    <source>
        <dbReference type="Google" id="ProtNLM"/>
    </source>
</evidence>
<evidence type="ECO:0000313" key="2">
    <source>
        <dbReference type="EMBL" id="MBB6145849.1"/>
    </source>
</evidence>
<gene>
    <name evidence="2" type="ORF">HNQ77_003819</name>
</gene>
<feature type="signal peptide" evidence="1">
    <location>
        <begin position="1"/>
        <end position="17"/>
    </location>
</feature>
<accession>A0A841K1L7</accession>
<dbReference type="RefSeq" id="WP_050060866.1">
    <property type="nucleotide sequence ID" value="NZ_JACHEK010000008.1"/>
</dbReference>
<protein>
    <recommendedName>
        <fullName evidence="4">Cytochrome c domain-containing protein</fullName>
    </recommendedName>
</protein>
<proteinExistence type="predicted"/>
<comment type="caution">
    <text evidence="2">The sequence shown here is derived from an EMBL/GenBank/DDBJ whole genome shotgun (WGS) entry which is preliminary data.</text>
</comment>
<evidence type="ECO:0000256" key="1">
    <source>
        <dbReference type="SAM" id="SignalP"/>
    </source>
</evidence>
<evidence type="ECO:0000313" key="3">
    <source>
        <dbReference type="Proteomes" id="UP000538666"/>
    </source>
</evidence>
<sequence length="558" mass="59674">MKYLSLIILMLAGSALSGQTIPQDAYPKCPVDQKTFDKWFLSGNPSVNGFVKPADSVGFSESSVCDFYAWSKQMFLWLTSQSAGTRVFDSSTFYDVSPADSSHQRKFLPHGRGPITHLMAPRFAKEGPHGLPIIEDKSGDLFEVVQPSIDDSGKQIVVDNTGSIVEVSKASITGNHKLAFQDRSGKNIELPSPTAHKSDSEAANAIQTAREFIVNGRPVFVDSSDNIIDVDQGQAGSFGVLESQTDGLVYYLSMTNDVYAYFLTGVKNDAIPATQFPTTKTDLDAIERYAAAHGKPGFTDAQALTLELKSSWIEVDERTKKSYITTTATIPTYNKSDPKKWIPNGEKQVTLGLLGLHIVGSVAGHPEMIWATFEHFGDTPNALYSYINAQQLPVSVPQSTAGTWGFSASNSTGPFNVAHMKVDGANIVAESGFSITPSDSLRVYPWGAAGGNASANTFLISIQNSISALMPKGDIRSNYFLVGATWTTSGNAPPAGQAGATNVANSTLETYTQKPGGCFLCHVSRPTPSLAPNALSHIFGGESTGLQPLFPSAALGSK</sequence>
<dbReference type="EMBL" id="JACHEK010000008">
    <property type="protein sequence ID" value="MBB6145849.1"/>
    <property type="molecule type" value="Genomic_DNA"/>
</dbReference>
<name>A0A841K1L7_9BACT</name>
<dbReference type="Proteomes" id="UP000538666">
    <property type="component" value="Unassembled WGS sequence"/>
</dbReference>
<dbReference type="AlphaFoldDB" id="A0A841K1L7"/>
<dbReference type="OrthoDB" id="280897at2"/>
<reference evidence="2 3" key="1">
    <citation type="submission" date="2020-08" db="EMBL/GenBank/DDBJ databases">
        <title>Genomic Encyclopedia of Type Strains, Phase IV (KMG-IV): sequencing the most valuable type-strain genomes for metagenomic binning, comparative biology and taxonomic classification.</title>
        <authorList>
            <person name="Goeker M."/>
        </authorList>
    </citation>
    <scope>NUCLEOTIDE SEQUENCE [LARGE SCALE GENOMIC DNA]</scope>
    <source>
        <strain evidence="2 3">DSM 103733</strain>
    </source>
</reference>
<feature type="chain" id="PRO_5032821196" description="Cytochrome c domain-containing protein" evidence="1">
    <location>
        <begin position="18"/>
        <end position="558"/>
    </location>
</feature>
<organism evidence="2 3">
    <name type="scientific">Silvibacterium bohemicum</name>
    <dbReference type="NCBI Taxonomy" id="1577686"/>
    <lineage>
        <taxon>Bacteria</taxon>
        <taxon>Pseudomonadati</taxon>
        <taxon>Acidobacteriota</taxon>
        <taxon>Terriglobia</taxon>
        <taxon>Terriglobales</taxon>
        <taxon>Acidobacteriaceae</taxon>
        <taxon>Silvibacterium</taxon>
    </lineage>
</organism>
<keyword evidence="3" id="KW-1185">Reference proteome</keyword>